<feature type="binding site" evidence="7">
    <location>
        <position position="199"/>
    </location>
    <ligand>
        <name>L-glutamine</name>
        <dbReference type="ChEBI" id="CHEBI:58359"/>
    </ligand>
</feature>
<evidence type="ECO:0000256" key="5">
    <source>
        <dbReference type="ARBA" id="ARBA00022840"/>
    </source>
</evidence>
<dbReference type="RefSeq" id="WP_320003420.1">
    <property type="nucleotide sequence ID" value="NZ_JAUHJS010000002.1"/>
</dbReference>
<comment type="caution">
    <text evidence="11">The sequence shown here is derived from an EMBL/GenBank/DDBJ whole genome shotgun (WGS) entry which is preliminary data.</text>
</comment>
<dbReference type="InterPro" id="IPR003010">
    <property type="entry name" value="C-N_Hydrolase"/>
</dbReference>
<comment type="similarity">
    <text evidence="9">Belongs to the NAD synthetase family.</text>
</comment>
<feature type="binding site" evidence="7">
    <location>
        <position position="435"/>
    </location>
    <ligand>
        <name>deamido-NAD(+)</name>
        <dbReference type="ChEBI" id="CHEBI:58437"/>
        <note>ligand shared between two neighboring subunits</note>
    </ligand>
</feature>
<comment type="caution">
    <text evidence="7">Lacks conserved residue(s) required for the propagation of feature annotation.</text>
</comment>
<feature type="binding site" evidence="7">
    <location>
        <position position="459"/>
    </location>
    <ligand>
        <name>ATP</name>
        <dbReference type="ChEBI" id="CHEBI:30616"/>
    </ligand>
</feature>
<dbReference type="CDD" id="cd07570">
    <property type="entry name" value="GAT_Gln-NAD-synth"/>
    <property type="match status" value="1"/>
</dbReference>
<sequence>MHPIHIAGATVNQTPLDWQGNKQRILAAIKEAQAKQITFVCFPELCITGYGCEDLFLSDWLWEKAFTTLLEIVPHIQGISVALGLPIRYKGISYNTVAVVSNGKILGFTAKQFMALDGVHYEPRWFTPWPGGKIEEWHIHGQTYLLGDVTYEINGLHIAFEICEDAWHTNERPGIRHCEKLDKLHLLCNPSASHFAFHKTWEREREVVLGGSKRFQCMYIYANLLGNEAGRMIYDGDIQIAQNGRMLNKNGLLSFQDYQITSALVHPEDASQSITTWYEEISSKEEELAAANTLALFDYLRKSRSKGFVLSLSGGADSSSIAVMVAEMVRRGIEQLGVERFLQKLHRPELLPLVQGLSAEERRQKIMSYLLSCAYQGTSNSSDDTFQSAKKLAESIGATFHHWSVEEEVKSYTQKIEKALQKQLTWENDDLTLQNIQARSRAPIIWMLANHNQALLLTTSNRSEGDVGYATMDGDTAGSIAPIAAVDKYFILQWIRWAEKSLGYTGLAAVNSLQPSAELRPLERVQTDEKDLMPYAIIVEIEKLAIRDRLSPVACYQTLQAKALEPDALLVEHIVKFYRLWARNQWKRERLAPAFHLDDFNVDPRTWCRFPILSHGFEEEIQELLAYAKQ</sequence>
<evidence type="ECO:0000259" key="10">
    <source>
        <dbReference type="PROSITE" id="PS50263"/>
    </source>
</evidence>
<gene>
    <name evidence="7 11" type="primary">nadE</name>
    <name evidence="11" type="ORF">QWY31_05250</name>
</gene>
<feature type="active site" description="Nucleophile; for glutaminase activity" evidence="7">
    <location>
        <position position="163"/>
    </location>
</feature>
<evidence type="ECO:0000256" key="2">
    <source>
        <dbReference type="ARBA" id="ARBA00007145"/>
    </source>
</evidence>
<keyword evidence="12" id="KW-1185">Reference proteome</keyword>
<feature type="domain" description="CN hydrolase" evidence="10">
    <location>
        <begin position="4"/>
        <end position="267"/>
    </location>
</feature>
<feature type="binding site" evidence="7">
    <location>
        <position position="587"/>
    </location>
    <ligand>
        <name>deamido-NAD(+)</name>
        <dbReference type="ChEBI" id="CHEBI:58437"/>
        <note>ligand shared between two neighboring subunits</note>
    </ligand>
</feature>
<organism evidence="11 12">
    <name type="scientific">Shiella aurantiaca</name>
    <dbReference type="NCBI Taxonomy" id="3058365"/>
    <lineage>
        <taxon>Bacteria</taxon>
        <taxon>Pseudomonadati</taxon>
        <taxon>Bacteroidota</taxon>
        <taxon>Cytophagia</taxon>
        <taxon>Cytophagales</taxon>
        <taxon>Shiellaceae</taxon>
        <taxon>Shiella</taxon>
    </lineage>
</organism>
<dbReference type="EC" id="6.3.5.1" evidence="7 8"/>
<dbReference type="PIRSF" id="PIRSF006630">
    <property type="entry name" value="NADS_GAT"/>
    <property type="match status" value="1"/>
</dbReference>
<dbReference type="SUPFAM" id="SSF56317">
    <property type="entry name" value="Carbon-nitrogen hydrolase"/>
    <property type="match status" value="1"/>
</dbReference>
<evidence type="ECO:0000256" key="8">
    <source>
        <dbReference type="PIRNR" id="PIRNR006630"/>
    </source>
</evidence>
<evidence type="ECO:0000256" key="3">
    <source>
        <dbReference type="ARBA" id="ARBA00022598"/>
    </source>
</evidence>
<proteinExistence type="inferred from homology"/>
<dbReference type="InterPro" id="IPR003694">
    <property type="entry name" value="NAD_synthase"/>
</dbReference>
<comment type="catalytic activity">
    <reaction evidence="7 8">
        <text>deamido-NAD(+) + L-glutamine + ATP + H2O = L-glutamate + AMP + diphosphate + NAD(+) + H(+)</text>
        <dbReference type="Rhea" id="RHEA:24384"/>
        <dbReference type="ChEBI" id="CHEBI:15377"/>
        <dbReference type="ChEBI" id="CHEBI:15378"/>
        <dbReference type="ChEBI" id="CHEBI:29985"/>
        <dbReference type="ChEBI" id="CHEBI:30616"/>
        <dbReference type="ChEBI" id="CHEBI:33019"/>
        <dbReference type="ChEBI" id="CHEBI:57540"/>
        <dbReference type="ChEBI" id="CHEBI:58359"/>
        <dbReference type="ChEBI" id="CHEBI:58437"/>
        <dbReference type="ChEBI" id="CHEBI:456215"/>
        <dbReference type="EC" id="6.3.5.1"/>
    </reaction>
</comment>
<accession>A0ABT8F361</accession>
<dbReference type="InterPro" id="IPR014729">
    <property type="entry name" value="Rossmann-like_a/b/a_fold"/>
</dbReference>
<dbReference type="Gene3D" id="3.60.110.10">
    <property type="entry name" value="Carbon-nitrogen hydrolase"/>
    <property type="match status" value="1"/>
</dbReference>
<dbReference type="InterPro" id="IPR036526">
    <property type="entry name" value="C-N_Hydrolase_sf"/>
</dbReference>
<keyword evidence="4 7" id="KW-0547">Nucleotide-binding</keyword>
<evidence type="ECO:0000256" key="1">
    <source>
        <dbReference type="ARBA" id="ARBA00005188"/>
    </source>
</evidence>
<evidence type="ECO:0000256" key="6">
    <source>
        <dbReference type="ARBA" id="ARBA00023027"/>
    </source>
</evidence>
<dbReference type="PANTHER" id="PTHR23090">
    <property type="entry name" value="NH 3 /GLUTAMINE-DEPENDENT NAD + SYNTHETASE"/>
    <property type="match status" value="1"/>
</dbReference>
<keyword evidence="5 7" id="KW-0067">ATP-binding</keyword>
<keyword evidence="6 7" id="KW-0520">NAD</keyword>
<evidence type="ECO:0000313" key="12">
    <source>
        <dbReference type="Proteomes" id="UP001168552"/>
    </source>
</evidence>
<dbReference type="HAMAP" id="MF_02090">
    <property type="entry name" value="NadE_glutamine_dep"/>
    <property type="match status" value="1"/>
</dbReference>
<feature type="active site" description="Proton acceptor; for glutaminase activity" evidence="7">
    <location>
        <position position="44"/>
    </location>
</feature>
<dbReference type="Pfam" id="PF02540">
    <property type="entry name" value="NAD_synthase"/>
    <property type="match status" value="1"/>
</dbReference>
<dbReference type="CDD" id="cd00553">
    <property type="entry name" value="NAD_synthase"/>
    <property type="match status" value="1"/>
</dbReference>
<feature type="active site" description="For glutaminase activity" evidence="7">
    <location>
        <position position="111"/>
    </location>
</feature>
<dbReference type="SUPFAM" id="SSF52402">
    <property type="entry name" value="Adenine nucleotide alpha hydrolases-like"/>
    <property type="match status" value="1"/>
</dbReference>
<evidence type="ECO:0000256" key="9">
    <source>
        <dbReference type="RuleBase" id="RU003811"/>
    </source>
</evidence>
<evidence type="ECO:0000313" key="11">
    <source>
        <dbReference type="EMBL" id="MDN4164896.1"/>
    </source>
</evidence>
<comment type="pathway">
    <text evidence="1 7 8">Cofactor biosynthesis; NAD(+) biosynthesis; NAD(+) from deamido-NAD(+) (L-Gln route): step 1/1.</text>
</comment>
<dbReference type="Pfam" id="PF00795">
    <property type="entry name" value="CN_hydrolase"/>
    <property type="match status" value="1"/>
</dbReference>
<dbReference type="Gene3D" id="3.40.50.620">
    <property type="entry name" value="HUPs"/>
    <property type="match status" value="1"/>
</dbReference>
<reference evidence="11" key="1">
    <citation type="submission" date="2023-06" db="EMBL/GenBank/DDBJ databases">
        <title>Cytophagales bacterium Strain LB-30, isolated from soil.</title>
        <authorList>
            <person name="Liu B."/>
        </authorList>
    </citation>
    <scope>NUCLEOTIDE SEQUENCE</scope>
    <source>
        <strain evidence="11">LB-30</strain>
    </source>
</reference>
<dbReference type="NCBIfam" id="TIGR00552">
    <property type="entry name" value="nadE"/>
    <property type="match status" value="1"/>
</dbReference>
<dbReference type="Proteomes" id="UP001168552">
    <property type="component" value="Unassembled WGS sequence"/>
</dbReference>
<dbReference type="PANTHER" id="PTHR23090:SF9">
    <property type="entry name" value="GLUTAMINE-DEPENDENT NAD(+) SYNTHETASE"/>
    <property type="match status" value="1"/>
</dbReference>
<evidence type="ECO:0000256" key="7">
    <source>
        <dbReference type="HAMAP-Rule" id="MF_02090"/>
    </source>
</evidence>
<comment type="function">
    <text evidence="7">Catalyzes the ATP-dependent amidation of deamido-NAD to form NAD. Uses L-glutamine as a nitrogen source.</text>
</comment>
<dbReference type="PROSITE" id="PS50263">
    <property type="entry name" value="CN_HYDROLASE"/>
    <property type="match status" value="1"/>
</dbReference>
<name>A0ABT8F361_9BACT</name>
<feature type="binding site" evidence="7">
    <location>
        <position position="193"/>
    </location>
    <ligand>
        <name>L-glutamine</name>
        <dbReference type="ChEBI" id="CHEBI:58359"/>
    </ligand>
</feature>
<dbReference type="InterPro" id="IPR014445">
    <property type="entry name" value="Gln-dep_NAD_synthase"/>
</dbReference>
<dbReference type="EMBL" id="JAUHJS010000002">
    <property type="protein sequence ID" value="MDN4164896.1"/>
    <property type="molecule type" value="Genomic_DNA"/>
</dbReference>
<evidence type="ECO:0000256" key="4">
    <source>
        <dbReference type="ARBA" id="ARBA00022741"/>
    </source>
</evidence>
<feature type="binding site" evidence="7">
    <location>
        <position position="464"/>
    </location>
    <ligand>
        <name>deamido-NAD(+)</name>
        <dbReference type="ChEBI" id="CHEBI:58437"/>
        <note>ligand shared between two neighboring subunits</note>
    </ligand>
</feature>
<keyword evidence="3 7" id="KW-0436">Ligase</keyword>
<dbReference type="InterPro" id="IPR022310">
    <property type="entry name" value="NAD/GMP_synthase"/>
</dbReference>
<protein>
    <recommendedName>
        <fullName evidence="7 8">Glutamine-dependent NAD(+) synthetase</fullName>
        <ecNumber evidence="7 8">6.3.5.1</ecNumber>
    </recommendedName>
    <alternativeName>
        <fullName evidence="7 8">NAD(+) synthase [glutamine-hydrolyzing]</fullName>
    </alternativeName>
</protein>
<dbReference type="GO" id="GO:0008795">
    <property type="term" value="F:NAD+ synthase activity"/>
    <property type="evidence" value="ECO:0007669"/>
    <property type="project" value="UniProtKB-EC"/>
</dbReference>
<comment type="similarity">
    <text evidence="2 7 8">In the C-terminal section; belongs to the NAD synthetase family.</text>
</comment>